<gene>
    <name evidence="2" type="ORF">Prum_093700</name>
</gene>
<organism evidence="2 3">
    <name type="scientific">Phytohabitans rumicis</name>
    <dbReference type="NCBI Taxonomy" id="1076125"/>
    <lineage>
        <taxon>Bacteria</taxon>
        <taxon>Bacillati</taxon>
        <taxon>Actinomycetota</taxon>
        <taxon>Actinomycetes</taxon>
        <taxon>Micromonosporales</taxon>
        <taxon>Micromonosporaceae</taxon>
    </lineage>
</organism>
<protein>
    <recommendedName>
        <fullName evidence="4">S-adenosyl methyltransferase</fullName>
    </recommendedName>
</protein>
<proteinExistence type="predicted"/>
<dbReference type="Gene3D" id="3.40.50.150">
    <property type="entry name" value="Vaccinia Virus protein VP39"/>
    <property type="match status" value="1"/>
</dbReference>
<name>A0A6V8LLK2_9ACTN</name>
<dbReference type="SUPFAM" id="SSF53335">
    <property type="entry name" value="S-adenosyl-L-methionine-dependent methyltransferases"/>
    <property type="match status" value="1"/>
</dbReference>
<dbReference type="InterPro" id="IPR029063">
    <property type="entry name" value="SAM-dependent_MTases_sf"/>
</dbReference>
<comment type="caution">
    <text evidence="2">The sequence shown here is derived from an EMBL/GenBank/DDBJ whole genome shotgun (WGS) entry which is preliminary data.</text>
</comment>
<reference evidence="2 3" key="1">
    <citation type="submission" date="2020-03" db="EMBL/GenBank/DDBJ databases">
        <title>Whole genome shotgun sequence of Phytohabitans rumicis NBRC 108638.</title>
        <authorList>
            <person name="Komaki H."/>
            <person name="Tamura T."/>
        </authorList>
    </citation>
    <scope>NUCLEOTIDE SEQUENCE [LARGE SCALE GENOMIC DNA]</scope>
    <source>
        <strain evidence="2 3">NBRC 108638</strain>
    </source>
</reference>
<dbReference type="AlphaFoldDB" id="A0A6V8LLK2"/>
<dbReference type="InterPro" id="IPR006764">
    <property type="entry name" value="SAM_dep_MeTrfase_SAV2177_type"/>
</dbReference>
<evidence type="ECO:0000313" key="3">
    <source>
        <dbReference type="Proteomes" id="UP000482960"/>
    </source>
</evidence>
<dbReference type="PIRSF" id="PIRSF017393">
    <property type="entry name" value="MTase_SAV2177"/>
    <property type="match status" value="1"/>
</dbReference>
<reference evidence="2 3" key="2">
    <citation type="submission" date="2020-03" db="EMBL/GenBank/DDBJ databases">
        <authorList>
            <person name="Ichikawa N."/>
            <person name="Kimura A."/>
            <person name="Kitahashi Y."/>
            <person name="Uohara A."/>
        </authorList>
    </citation>
    <scope>NUCLEOTIDE SEQUENCE [LARGE SCALE GENOMIC DNA]</scope>
    <source>
        <strain evidence="2 3">NBRC 108638</strain>
    </source>
</reference>
<dbReference type="EMBL" id="BLPG01000002">
    <property type="protein sequence ID" value="GFJ95728.1"/>
    <property type="molecule type" value="Genomic_DNA"/>
</dbReference>
<keyword evidence="3" id="KW-1185">Reference proteome</keyword>
<evidence type="ECO:0000313" key="2">
    <source>
        <dbReference type="EMBL" id="GFJ95728.1"/>
    </source>
</evidence>
<feature type="region of interest" description="Disordered" evidence="1">
    <location>
        <begin position="257"/>
        <end position="278"/>
    </location>
</feature>
<evidence type="ECO:0000256" key="1">
    <source>
        <dbReference type="SAM" id="MobiDB-lite"/>
    </source>
</evidence>
<sequence>METLCMTDTTSGPDTTRASSARVYDYLLGGTHNFAADQEVGEQVIALQPLAPLIAKANRAWLGRAVRYLAERGVRQFLDIGSGVPTVGNVHEVAQRAAPDARVLYVDIDPVAVWHSRQILAGNDLADAVQGDLRRPGELLAQLDTPELQSLIDPGIPTALILASVVQFVPDDVAAADAVRALCDRLAPGSYLALSHPTPEAGGSAESAEEGVKAYRERAAEPFRLRRPEEIHPFLSGFTLVEPGLVWVPEWRPDPAEPTSFEDPSQSGIVAGVAHKVR</sequence>
<dbReference type="Pfam" id="PF04672">
    <property type="entry name" value="Methyltransf_19"/>
    <property type="match status" value="1"/>
</dbReference>
<dbReference type="Proteomes" id="UP000482960">
    <property type="component" value="Unassembled WGS sequence"/>
</dbReference>
<accession>A0A6V8LLK2</accession>
<evidence type="ECO:0008006" key="4">
    <source>
        <dbReference type="Google" id="ProtNLM"/>
    </source>
</evidence>